<reference evidence="1 2" key="1">
    <citation type="submission" date="2023-10" db="EMBL/GenBank/DDBJ databases">
        <title>Bacteria for the degradation of biodegradable plastic PBAT(Polybutylene adipate terephthalate).</title>
        <authorList>
            <person name="Weon H.-Y."/>
            <person name="Yeon J."/>
        </authorList>
    </citation>
    <scope>NUCLEOTIDE SEQUENCE [LARGE SCALE GENOMIC DNA]</scope>
    <source>
        <strain evidence="1 2">SBD 7-3</strain>
    </source>
</reference>
<keyword evidence="2" id="KW-1185">Reference proteome</keyword>
<accession>A0ABZ0D2F6</accession>
<evidence type="ECO:0000313" key="2">
    <source>
        <dbReference type="Proteomes" id="UP001303946"/>
    </source>
</evidence>
<dbReference type="RefSeq" id="WP_316702209.1">
    <property type="nucleotide sequence ID" value="NZ_CP136336.1"/>
</dbReference>
<dbReference type="EMBL" id="CP136336">
    <property type="protein sequence ID" value="WOB09253.1"/>
    <property type="molecule type" value="Genomic_DNA"/>
</dbReference>
<organism evidence="1 2">
    <name type="scientific">Piscinibacter gummiphilus</name>
    <dbReference type="NCBI Taxonomy" id="946333"/>
    <lineage>
        <taxon>Bacteria</taxon>
        <taxon>Pseudomonadati</taxon>
        <taxon>Pseudomonadota</taxon>
        <taxon>Betaproteobacteria</taxon>
        <taxon>Burkholderiales</taxon>
        <taxon>Sphaerotilaceae</taxon>
        <taxon>Piscinibacter</taxon>
    </lineage>
</organism>
<evidence type="ECO:0000313" key="1">
    <source>
        <dbReference type="EMBL" id="WOB09253.1"/>
    </source>
</evidence>
<protein>
    <submittedName>
        <fullName evidence="1">ATPase with chaperone activity</fullName>
    </submittedName>
</protein>
<dbReference type="Proteomes" id="UP001303946">
    <property type="component" value="Chromosome"/>
</dbReference>
<gene>
    <name evidence="1" type="ORF">RXV79_04145</name>
</gene>
<proteinExistence type="predicted"/>
<name>A0ABZ0D2F6_9BURK</name>
<sequence>MSDEYQIEIPPSFIALFVPEGRLKPTASFREIRERYEYCEDLANMLTETASTKLWQLGVAESDVLERVGQGLAGGQAGVNEAEAQWVLRRLAELLGWGAP</sequence>